<keyword evidence="5" id="KW-0762">Sugar transport</keyword>
<evidence type="ECO:0000256" key="9">
    <source>
        <dbReference type="ARBA" id="ARBA00023136"/>
    </source>
</evidence>
<evidence type="ECO:0000256" key="12">
    <source>
        <dbReference type="ARBA" id="ARBA00039702"/>
    </source>
</evidence>
<accession>A0A2I1K676</accession>
<protein>
    <recommendedName>
        <fullName evidence="12">Ascorbate-specific PTS system EIIC component</fullName>
    </recommendedName>
    <alternativeName>
        <fullName evidence="13">Ascorbate-specific permease IIC component UlaA</fullName>
    </alternativeName>
</protein>
<feature type="transmembrane region" description="Helical" evidence="14">
    <location>
        <begin position="300"/>
        <end position="316"/>
    </location>
</feature>
<feature type="transmembrane region" description="Helical" evidence="14">
    <location>
        <begin position="258"/>
        <end position="280"/>
    </location>
</feature>
<reference evidence="15 16" key="1">
    <citation type="submission" date="2017-12" db="EMBL/GenBank/DDBJ databases">
        <title>Phylogenetic diversity of female urinary microbiome.</title>
        <authorList>
            <person name="Thomas-White K."/>
            <person name="Wolfe A.J."/>
        </authorList>
    </citation>
    <scope>NUCLEOTIDE SEQUENCE [LARGE SCALE GENOMIC DNA]</scope>
    <source>
        <strain evidence="15 16">UMB0844</strain>
    </source>
</reference>
<dbReference type="RefSeq" id="WP_061096471.1">
    <property type="nucleotide sequence ID" value="NZ_CP014159.1"/>
</dbReference>
<keyword evidence="4" id="KW-1003">Cell membrane</keyword>
<evidence type="ECO:0000256" key="8">
    <source>
        <dbReference type="ARBA" id="ARBA00022989"/>
    </source>
</evidence>
<dbReference type="GO" id="GO:0005886">
    <property type="term" value="C:plasma membrane"/>
    <property type="evidence" value="ECO:0007669"/>
    <property type="project" value="UniProtKB-SubCell"/>
</dbReference>
<dbReference type="Pfam" id="PF03611">
    <property type="entry name" value="EIIC-GAT"/>
    <property type="match status" value="1"/>
</dbReference>
<keyword evidence="16" id="KW-1185">Reference proteome</keyword>
<feature type="transmembrane region" description="Helical" evidence="14">
    <location>
        <begin position="12"/>
        <end position="31"/>
    </location>
</feature>
<proteinExistence type="inferred from homology"/>
<comment type="function">
    <text evidence="10">The phosphoenolpyruvate-dependent sugar phosphotransferase system (sugar PTS), a major carbohydrate active transport system, catalyzes the phosphorylation of incoming sugar substrates concomitantly with their translocation across the cell membrane. The enzyme II UlaABC PTS system is involved in ascorbate transport.</text>
</comment>
<feature type="transmembrane region" description="Helical" evidence="14">
    <location>
        <begin position="231"/>
        <end position="251"/>
    </location>
</feature>
<organism evidence="15 16">
    <name type="scientific">Aerococcus christensenii</name>
    <dbReference type="NCBI Taxonomy" id="87541"/>
    <lineage>
        <taxon>Bacteria</taxon>
        <taxon>Bacillati</taxon>
        <taxon>Bacillota</taxon>
        <taxon>Bacilli</taxon>
        <taxon>Lactobacillales</taxon>
        <taxon>Aerococcaceae</taxon>
        <taxon>Aerococcus</taxon>
    </lineage>
</organism>
<evidence type="ECO:0000256" key="5">
    <source>
        <dbReference type="ARBA" id="ARBA00022597"/>
    </source>
</evidence>
<feature type="transmembrane region" description="Helical" evidence="14">
    <location>
        <begin position="417"/>
        <end position="439"/>
    </location>
</feature>
<keyword evidence="8 14" id="KW-1133">Transmembrane helix</keyword>
<evidence type="ECO:0000256" key="1">
    <source>
        <dbReference type="ARBA" id="ARBA00004651"/>
    </source>
</evidence>
<dbReference type="Proteomes" id="UP000234775">
    <property type="component" value="Unassembled WGS sequence"/>
</dbReference>
<evidence type="ECO:0000256" key="14">
    <source>
        <dbReference type="SAM" id="Phobius"/>
    </source>
</evidence>
<gene>
    <name evidence="15" type="ORF">CYJ27_06145</name>
</gene>
<evidence type="ECO:0000256" key="13">
    <source>
        <dbReference type="ARBA" id="ARBA00042859"/>
    </source>
</evidence>
<evidence type="ECO:0000256" key="11">
    <source>
        <dbReference type="ARBA" id="ARBA00038218"/>
    </source>
</evidence>
<comment type="similarity">
    <text evidence="11">Belongs to the UlaA family.</text>
</comment>
<dbReference type="InterPro" id="IPR051562">
    <property type="entry name" value="Ascorbate-PTS_EIIC"/>
</dbReference>
<evidence type="ECO:0000256" key="3">
    <source>
        <dbReference type="ARBA" id="ARBA00022448"/>
    </source>
</evidence>
<evidence type="ECO:0000256" key="4">
    <source>
        <dbReference type="ARBA" id="ARBA00022475"/>
    </source>
</evidence>
<keyword evidence="7 14" id="KW-0812">Transmembrane</keyword>
<feature type="transmembrane region" description="Helical" evidence="14">
    <location>
        <begin position="376"/>
        <end position="397"/>
    </location>
</feature>
<evidence type="ECO:0000256" key="7">
    <source>
        <dbReference type="ARBA" id="ARBA00022692"/>
    </source>
</evidence>
<dbReference type="PANTHER" id="PTHR33843">
    <property type="entry name" value="ASCORBATE-SPECIFIC PTS SYSTEM EIIC COMPONENT"/>
    <property type="match status" value="1"/>
</dbReference>
<dbReference type="EMBL" id="PKGZ01000005">
    <property type="protein sequence ID" value="PKY91035.1"/>
    <property type="molecule type" value="Genomic_DNA"/>
</dbReference>
<comment type="subunit">
    <text evidence="2">Homodimer.</text>
</comment>
<evidence type="ECO:0000256" key="6">
    <source>
        <dbReference type="ARBA" id="ARBA00022683"/>
    </source>
</evidence>
<evidence type="ECO:0000256" key="10">
    <source>
        <dbReference type="ARBA" id="ARBA00037387"/>
    </source>
</evidence>
<name>A0A2I1K676_9LACT</name>
<evidence type="ECO:0000313" key="16">
    <source>
        <dbReference type="Proteomes" id="UP000234775"/>
    </source>
</evidence>
<feature type="transmembrane region" description="Helical" evidence="14">
    <location>
        <begin position="348"/>
        <end position="369"/>
    </location>
</feature>
<comment type="caution">
    <text evidence="15">The sequence shown here is derived from an EMBL/GenBank/DDBJ whole genome shotgun (WGS) entry which is preliminary data.</text>
</comment>
<comment type="subcellular location">
    <subcellularLocation>
        <location evidence="1">Cell membrane</location>
        <topology evidence="1">Multi-pass membrane protein</topology>
    </subcellularLocation>
</comment>
<sequence>MNTFIDILINQVLGQAPFIMGIICFIGYICLGKGFSRAITGFIKAFVGFNILQVGTGGLTKTFSPILKALQSRFGVEGAVMDSYVPLGNALDKLGENAALVGYTLLIGFAWNILLVLFSKYTKIRALQVTGHVMYVQSTILLWMVYYNLGSVSWVNVVIAGILVGTYWSVFANLTLDITNQVTGNANFAIGHQQMLALWLSSKLAKKFGKTDTRIEDLTFPKTLEMFNDNIVSSTILMTIFFGMIMVIIGSEAFKTKLVFPLFIFTTTAKFAVYLSIILYGVRMFSAELVESFNGISAKILPGSAPAVDIATIYGFGHPNATLLGFVAGAVGQIVGLILLFLTGSPVVLIPGFIPMFFDNAGIAVYANYFGGVRAAAILPFLSGVIQVSLGAITYMLSGLSGGIMANFDWVTLVPGFMLIMRYGQIIGVVILILVLLAIPQIQYKKNKESYI</sequence>
<dbReference type="AlphaFoldDB" id="A0A2I1K676"/>
<keyword evidence="3" id="KW-0813">Transport</keyword>
<evidence type="ECO:0000313" key="15">
    <source>
        <dbReference type="EMBL" id="PKY91035.1"/>
    </source>
</evidence>
<dbReference type="InterPro" id="IPR004703">
    <property type="entry name" value="PTS_sugar-sp_permease"/>
</dbReference>
<feature type="transmembrane region" description="Helical" evidence="14">
    <location>
        <begin position="140"/>
        <end position="168"/>
    </location>
</feature>
<evidence type="ECO:0000256" key="2">
    <source>
        <dbReference type="ARBA" id="ARBA00011738"/>
    </source>
</evidence>
<dbReference type="PANTHER" id="PTHR33843:SF4">
    <property type="entry name" value="ASCORBATE-SPECIFIC PTS SYSTEM EIIC COMPONENT"/>
    <property type="match status" value="1"/>
</dbReference>
<keyword evidence="9 14" id="KW-0472">Membrane</keyword>
<feature type="transmembrane region" description="Helical" evidence="14">
    <location>
        <begin position="100"/>
        <end position="119"/>
    </location>
</feature>
<feature type="transmembrane region" description="Helical" evidence="14">
    <location>
        <begin position="323"/>
        <end position="342"/>
    </location>
</feature>
<dbReference type="GO" id="GO:0009401">
    <property type="term" value="P:phosphoenolpyruvate-dependent sugar phosphotransferase system"/>
    <property type="evidence" value="ECO:0007669"/>
    <property type="project" value="UniProtKB-KW"/>
</dbReference>
<keyword evidence="6" id="KW-0598">Phosphotransferase system</keyword>